<proteinExistence type="predicted"/>
<dbReference type="Proteomes" id="UP001500738">
    <property type="component" value="Unassembled WGS sequence"/>
</dbReference>
<keyword evidence="2" id="KW-1185">Reference proteome</keyword>
<dbReference type="EMBL" id="BAAAFE010000007">
    <property type="protein sequence ID" value="GAA0864737.1"/>
    <property type="molecule type" value="Genomic_DNA"/>
</dbReference>
<accession>A0ABN1M6A1</accession>
<evidence type="ECO:0000313" key="2">
    <source>
        <dbReference type="Proteomes" id="UP001500738"/>
    </source>
</evidence>
<protein>
    <submittedName>
        <fullName evidence="1">Uncharacterized protein</fullName>
    </submittedName>
</protein>
<organism evidence="1 2">
    <name type="scientific">Sphingopyxis soli</name>
    <dbReference type="NCBI Taxonomy" id="592051"/>
    <lineage>
        <taxon>Bacteria</taxon>
        <taxon>Pseudomonadati</taxon>
        <taxon>Pseudomonadota</taxon>
        <taxon>Alphaproteobacteria</taxon>
        <taxon>Sphingomonadales</taxon>
        <taxon>Sphingomonadaceae</taxon>
        <taxon>Sphingopyxis</taxon>
    </lineage>
</organism>
<evidence type="ECO:0000313" key="1">
    <source>
        <dbReference type="EMBL" id="GAA0864737.1"/>
    </source>
</evidence>
<reference evidence="1 2" key="1">
    <citation type="journal article" date="2019" name="Int. J. Syst. Evol. Microbiol.">
        <title>The Global Catalogue of Microorganisms (GCM) 10K type strain sequencing project: providing services to taxonomists for standard genome sequencing and annotation.</title>
        <authorList>
            <consortium name="The Broad Institute Genomics Platform"/>
            <consortium name="The Broad Institute Genome Sequencing Center for Infectious Disease"/>
            <person name="Wu L."/>
            <person name="Ma J."/>
        </authorList>
    </citation>
    <scope>NUCLEOTIDE SEQUENCE [LARGE SCALE GENOMIC DNA]</scope>
    <source>
        <strain evidence="1 2">JCM 15910</strain>
    </source>
</reference>
<comment type="caution">
    <text evidence="1">The sequence shown here is derived from an EMBL/GenBank/DDBJ whole genome shotgun (WGS) entry which is preliminary data.</text>
</comment>
<name>A0ABN1M6A1_9SPHN</name>
<sequence>MAEGEVLHILVDDRRGLDEEMRDRLARSLIAELNEHQPGAASLGTAEAPSGSKAGEWAMTAEVAISLGALASSWAVPVLERWLDRQDAETTLTLKGKNAEGKYFEVSVAGEAPADVLEKLNNFLPRAK</sequence>
<gene>
    <name evidence="1" type="ORF">GCM10009115_20470</name>
</gene>
<dbReference type="RefSeq" id="WP_215349553.1">
    <property type="nucleotide sequence ID" value="NZ_BAAAFE010000007.1"/>
</dbReference>